<feature type="non-terminal residue" evidence="1">
    <location>
        <position position="119"/>
    </location>
</feature>
<dbReference type="Pfam" id="PF13246">
    <property type="entry name" value="Cation_ATPase"/>
    <property type="match status" value="1"/>
</dbReference>
<dbReference type="InterPro" id="IPR023299">
    <property type="entry name" value="ATPase_P-typ_cyto_dom_N"/>
</dbReference>
<evidence type="ECO:0000313" key="2">
    <source>
        <dbReference type="Proteomes" id="UP000471166"/>
    </source>
</evidence>
<reference evidence="1 2" key="1">
    <citation type="submission" date="2020-01" db="EMBL/GenBank/DDBJ databases">
        <title>Genetics and antimicrobial susceptibilities of Nocardia species isolated from the soil; a comparison with species isolated from humans.</title>
        <authorList>
            <person name="Carrasco G."/>
            <person name="Monzon S."/>
            <person name="Sansegundo M."/>
            <person name="Garcia E."/>
            <person name="Garrido N."/>
            <person name="Medina M.J."/>
            <person name="Villalon P."/>
            <person name="Ramirez-Arocha A.C."/>
            <person name="Jimenez P."/>
            <person name="Cuesta I."/>
            <person name="Valdezate S."/>
        </authorList>
    </citation>
    <scope>NUCLEOTIDE SEQUENCE [LARGE SCALE GENOMIC DNA]</scope>
    <source>
        <strain evidence="1 2">CNM20110626</strain>
    </source>
</reference>
<protein>
    <submittedName>
        <fullName evidence="1">ATPase</fullName>
    </submittedName>
</protein>
<gene>
    <name evidence="1" type="ORF">GV791_31225</name>
</gene>
<accession>A0A6P1CWY6</accession>
<name>A0A6P1CWY6_9NOCA</name>
<feature type="non-terminal residue" evidence="1">
    <location>
        <position position="1"/>
    </location>
</feature>
<sequence length="119" mass="13129">ARLGLDHAELDERLPRTGELPFDSDRKRMSTVHQLPGAGYRVICKGAPEVLLNRTVLLDDPEVLEQASDWANRQASEGYRVLAVAAADRAELPAAEEEFERDLWLIGLVAIVDPPRSAA</sequence>
<dbReference type="GO" id="GO:0000166">
    <property type="term" value="F:nucleotide binding"/>
    <property type="evidence" value="ECO:0007669"/>
    <property type="project" value="InterPro"/>
</dbReference>
<proteinExistence type="predicted"/>
<comment type="caution">
    <text evidence="1">The sequence shown here is derived from an EMBL/GenBank/DDBJ whole genome shotgun (WGS) entry which is preliminary data.</text>
</comment>
<evidence type="ECO:0000313" key="1">
    <source>
        <dbReference type="EMBL" id="NEW36990.1"/>
    </source>
</evidence>
<dbReference type="EMBL" id="JAAGVB010000275">
    <property type="protein sequence ID" value="NEW36990.1"/>
    <property type="molecule type" value="Genomic_DNA"/>
</dbReference>
<organism evidence="1 2">
    <name type="scientific">Nocardia cyriacigeorgica</name>
    <dbReference type="NCBI Taxonomy" id="135487"/>
    <lineage>
        <taxon>Bacteria</taxon>
        <taxon>Bacillati</taxon>
        <taxon>Actinomycetota</taxon>
        <taxon>Actinomycetes</taxon>
        <taxon>Mycobacteriales</taxon>
        <taxon>Nocardiaceae</taxon>
        <taxon>Nocardia</taxon>
    </lineage>
</organism>
<dbReference type="PANTHER" id="PTHR42861">
    <property type="entry name" value="CALCIUM-TRANSPORTING ATPASE"/>
    <property type="match status" value="1"/>
</dbReference>
<dbReference type="SUPFAM" id="SSF81660">
    <property type="entry name" value="Metal cation-transporting ATPase, ATP-binding domain N"/>
    <property type="match status" value="1"/>
</dbReference>
<dbReference type="Gene3D" id="3.40.1110.10">
    <property type="entry name" value="Calcium-transporting ATPase, cytoplasmic domain N"/>
    <property type="match status" value="1"/>
</dbReference>
<dbReference type="Proteomes" id="UP000471166">
    <property type="component" value="Unassembled WGS sequence"/>
</dbReference>
<dbReference type="AlphaFoldDB" id="A0A6P1CWY6"/>